<dbReference type="Pfam" id="PF21088">
    <property type="entry name" value="MS_channel_1st"/>
    <property type="match status" value="1"/>
</dbReference>
<dbReference type="InterPro" id="IPR011014">
    <property type="entry name" value="MscS_channel_TM-2"/>
</dbReference>
<feature type="chain" id="PRO_5032954629" evidence="9">
    <location>
        <begin position="22"/>
        <end position="493"/>
    </location>
</feature>
<dbReference type="RefSeq" id="WP_185676508.1">
    <property type="nucleotide sequence ID" value="NZ_JACHVB010000043.1"/>
</dbReference>
<feature type="region of interest" description="Disordered" evidence="7">
    <location>
        <begin position="471"/>
        <end position="493"/>
    </location>
</feature>
<evidence type="ECO:0000256" key="8">
    <source>
        <dbReference type="SAM" id="Phobius"/>
    </source>
</evidence>
<evidence type="ECO:0000259" key="11">
    <source>
        <dbReference type="Pfam" id="PF21082"/>
    </source>
</evidence>
<feature type="transmembrane region" description="Helical" evidence="8">
    <location>
        <begin position="268"/>
        <end position="287"/>
    </location>
</feature>
<evidence type="ECO:0000256" key="2">
    <source>
        <dbReference type="ARBA" id="ARBA00008017"/>
    </source>
</evidence>
<dbReference type="InterPro" id="IPR011066">
    <property type="entry name" value="MscS_channel_C_sf"/>
</dbReference>
<dbReference type="PANTHER" id="PTHR43634:SF2">
    <property type="entry name" value="LOW CONDUCTANCE MECHANOSENSITIVE CHANNEL YNAI"/>
    <property type="match status" value="1"/>
</dbReference>
<dbReference type="SUPFAM" id="SSF82861">
    <property type="entry name" value="Mechanosensitive channel protein MscS (YggB), transmembrane region"/>
    <property type="match status" value="1"/>
</dbReference>
<evidence type="ECO:0000256" key="3">
    <source>
        <dbReference type="ARBA" id="ARBA00022475"/>
    </source>
</evidence>
<reference evidence="13 14" key="1">
    <citation type="submission" date="2020-07" db="EMBL/GenBank/DDBJ databases">
        <authorList>
            <person name="Feng X."/>
        </authorList>
    </citation>
    <scope>NUCLEOTIDE SEQUENCE [LARGE SCALE GENOMIC DNA]</scope>
    <source>
        <strain evidence="13 14">JCM31066</strain>
    </source>
</reference>
<gene>
    <name evidence="13" type="ORF">H5P28_14920</name>
</gene>
<comment type="caution">
    <text evidence="13">The sequence shown here is derived from an EMBL/GenBank/DDBJ whole genome shotgun (WGS) entry which is preliminary data.</text>
</comment>
<dbReference type="AlphaFoldDB" id="A0A842HJ81"/>
<name>A0A842HJ81_9BACT</name>
<evidence type="ECO:0000313" key="14">
    <source>
        <dbReference type="Proteomes" id="UP000546464"/>
    </source>
</evidence>
<dbReference type="Pfam" id="PF00924">
    <property type="entry name" value="MS_channel_2nd"/>
    <property type="match status" value="1"/>
</dbReference>
<dbReference type="SUPFAM" id="SSF82689">
    <property type="entry name" value="Mechanosensitive channel protein MscS (YggB), C-terminal domain"/>
    <property type="match status" value="1"/>
</dbReference>
<comment type="subcellular location">
    <subcellularLocation>
        <location evidence="1">Cell membrane</location>
        <topology evidence="1">Multi-pass membrane protein</topology>
    </subcellularLocation>
</comment>
<feature type="domain" description="Mechanosensitive ion channel transmembrane helices 2/3" evidence="12">
    <location>
        <begin position="253"/>
        <end position="289"/>
    </location>
</feature>
<accession>A0A842HJ81</accession>
<evidence type="ECO:0000256" key="9">
    <source>
        <dbReference type="SAM" id="SignalP"/>
    </source>
</evidence>
<protein>
    <submittedName>
        <fullName evidence="13">Mechanosensitive ion channel family protein</fullName>
    </submittedName>
</protein>
<dbReference type="PANTHER" id="PTHR43634">
    <property type="entry name" value="OW CONDUCTANCE MECHANOSENSITIVE CHANNEL"/>
    <property type="match status" value="1"/>
</dbReference>
<evidence type="ECO:0000259" key="12">
    <source>
        <dbReference type="Pfam" id="PF21088"/>
    </source>
</evidence>
<keyword evidence="5 8" id="KW-1133">Transmembrane helix</keyword>
<feature type="domain" description="Mechanosensitive ion channel MscS" evidence="10">
    <location>
        <begin position="290"/>
        <end position="358"/>
    </location>
</feature>
<dbReference type="GO" id="GO:0005886">
    <property type="term" value="C:plasma membrane"/>
    <property type="evidence" value="ECO:0007669"/>
    <property type="project" value="UniProtKB-SubCell"/>
</dbReference>
<evidence type="ECO:0000259" key="10">
    <source>
        <dbReference type="Pfam" id="PF00924"/>
    </source>
</evidence>
<keyword evidence="4 8" id="KW-0812">Transmembrane</keyword>
<dbReference type="EMBL" id="JACHVB010000043">
    <property type="protein sequence ID" value="MBC2595557.1"/>
    <property type="molecule type" value="Genomic_DNA"/>
</dbReference>
<dbReference type="Gene3D" id="3.30.70.100">
    <property type="match status" value="1"/>
</dbReference>
<dbReference type="GO" id="GO:0008381">
    <property type="term" value="F:mechanosensitive monoatomic ion channel activity"/>
    <property type="evidence" value="ECO:0007669"/>
    <property type="project" value="UniProtKB-ARBA"/>
</dbReference>
<dbReference type="Gene3D" id="2.30.30.60">
    <property type="match status" value="1"/>
</dbReference>
<evidence type="ECO:0000313" key="13">
    <source>
        <dbReference type="EMBL" id="MBC2595557.1"/>
    </source>
</evidence>
<dbReference type="InterPro" id="IPR023408">
    <property type="entry name" value="MscS_beta-dom_sf"/>
</dbReference>
<feature type="region of interest" description="Disordered" evidence="7">
    <location>
        <begin position="67"/>
        <end position="94"/>
    </location>
</feature>
<keyword evidence="9" id="KW-0732">Signal</keyword>
<dbReference type="InterPro" id="IPR049142">
    <property type="entry name" value="MS_channel_1st"/>
</dbReference>
<feature type="transmembrane region" description="Helical" evidence="8">
    <location>
        <begin position="199"/>
        <end position="218"/>
    </location>
</feature>
<keyword evidence="6 8" id="KW-0472">Membrane</keyword>
<evidence type="ECO:0000256" key="5">
    <source>
        <dbReference type="ARBA" id="ARBA00022989"/>
    </source>
</evidence>
<feature type="signal peptide" evidence="9">
    <location>
        <begin position="1"/>
        <end position="21"/>
    </location>
</feature>
<keyword evidence="3" id="KW-1003">Cell membrane</keyword>
<dbReference type="InterPro" id="IPR006685">
    <property type="entry name" value="MscS_channel_2nd"/>
</dbReference>
<evidence type="ECO:0000256" key="7">
    <source>
        <dbReference type="SAM" id="MobiDB-lite"/>
    </source>
</evidence>
<dbReference type="Proteomes" id="UP000546464">
    <property type="component" value="Unassembled WGS sequence"/>
</dbReference>
<dbReference type="InterPro" id="IPR049278">
    <property type="entry name" value="MS_channel_C"/>
</dbReference>
<keyword evidence="14" id="KW-1185">Reference proteome</keyword>
<evidence type="ECO:0000256" key="6">
    <source>
        <dbReference type="ARBA" id="ARBA00023136"/>
    </source>
</evidence>
<feature type="domain" description="Mechanosensitive ion channel MscS C-terminal" evidence="11">
    <location>
        <begin position="367"/>
        <end position="451"/>
    </location>
</feature>
<dbReference type="Pfam" id="PF21082">
    <property type="entry name" value="MS_channel_3rd"/>
    <property type="match status" value="1"/>
</dbReference>
<dbReference type="Gene3D" id="1.10.287.1260">
    <property type="match status" value="1"/>
</dbReference>
<evidence type="ECO:0000256" key="4">
    <source>
        <dbReference type="ARBA" id="ARBA00022692"/>
    </source>
</evidence>
<dbReference type="InterPro" id="IPR045042">
    <property type="entry name" value="YnaI-like"/>
</dbReference>
<proteinExistence type="inferred from homology"/>
<dbReference type="InterPro" id="IPR010920">
    <property type="entry name" value="LSM_dom_sf"/>
</dbReference>
<dbReference type="SUPFAM" id="SSF50182">
    <property type="entry name" value="Sm-like ribonucleoproteins"/>
    <property type="match status" value="1"/>
</dbReference>
<sequence>MHSLRFLCLISLFLSSLTLVGQDAVEMPQAPQASEAQQEQPAQPASEEGEGSASGVVGLAAAAATTSEAIKNEQKPSSPVGQEAEGETRKPGLFHNPEQKLEHIEAPFKLEGGIWSVTVFGITTGELTVSFVVLLFAVVFRNIIAAFIFRRLRVLTTKTQFDFDDQVIDALEKPVSWFILFIGIYVSLAILPLDPSIGLLIQNLFHGSTMLLIVWGMLRMTDVVAVVLSRRIKDTRSALFGFIPLLKKTMKAFILCVGLLMVIDNMGYNVAGILTTLGLGGAAIALASKDTVANFFGSLMIVMDRPFKVGDWIMVGDKVDGDVESIGLRSTKVRTWPKTVMSIPNSILANEYINNWSRMPKRRVKQYVGVTYETSAEDMEGIVEDIRKLLREDEGVQQDFILVNFTDFGDSSLDILVYYFTTTTAWIEHMDIRQRINCKIMRAVKDRGLSIAFPTRSLYLEGELARRMAGMNTPSEGASEGRLPGDFGPNAPM</sequence>
<feature type="transmembrane region" description="Helical" evidence="8">
    <location>
        <begin position="239"/>
        <end position="262"/>
    </location>
</feature>
<evidence type="ECO:0000256" key="1">
    <source>
        <dbReference type="ARBA" id="ARBA00004651"/>
    </source>
</evidence>
<feature type="transmembrane region" description="Helical" evidence="8">
    <location>
        <begin position="127"/>
        <end position="149"/>
    </location>
</feature>
<organism evidence="13 14">
    <name type="scientific">Ruficoccus amylovorans</name>
    <dbReference type="NCBI Taxonomy" id="1804625"/>
    <lineage>
        <taxon>Bacteria</taxon>
        <taxon>Pseudomonadati</taxon>
        <taxon>Verrucomicrobiota</taxon>
        <taxon>Opitutia</taxon>
        <taxon>Puniceicoccales</taxon>
        <taxon>Cerasicoccaceae</taxon>
        <taxon>Ruficoccus</taxon>
    </lineage>
</organism>
<feature type="transmembrane region" description="Helical" evidence="8">
    <location>
        <begin position="175"/>
        <end position="193"/>
    </location>
</feature>
<comment type="similarity">
    <text evidence="2">Belongs to the MscS (TC 1.A.23) family.</text>
</comment>
<feature type="region of interest" description="Disordered" evidence="7">
    <location>
        <begin position="28"/>
        <end position="54"/>
    </location>
</feature>